<reference evidence="3" key="1">
    <citation type="submission" date="2016-10" db="EMBL/GenBank/DDBJ databases">
        <authorList>
            <person name="Varghese N."/>
            <person name="Submissions S."/>
        </authorList>
    </citation>
    <scope>NUCLEOTIDE SEQUENCE [LARGE SCALE GENOMIC DNA]</scope>
    <source>
        <strain evidence="3">DSM 23422</strain>
    </source>
</reference>
<feature type="transmembrane region" description="Helical" evidence="1">
    <location>
        <begin position="47"/>
        <end position="64"/>
    </location>
</feature>
<evidence type="ECO:0000313" key="2">
    <source>
        <dbReference type="EMBL" id="SFS68547.1"/>
    </source>
</evidence>
<evidence type="ECO:0000313" key="3">
    <source>
        <dbReference type="Proteomes" id="UP000199239"/>
    </source>
</evidence>
<dbReference type="OrthoDB" id="7862519at2"/>
<dbReference type="AlphaFoldDB" id="A0A1I6RV18"/>
<keyword evidence="1" id="KW-0812">Transmembrane</keyword>
<gene>
    <name evidence="2" type="ORF">SAMN04488040_1542</name>
</gene>
<feature type="transmembrane region" description="Helical" evidence="1">
    <location>
        <begin position="23"/>
        <end position="41"/>
    </location>
</feature>
<dbReference type="RefSeq" id="WP_093915753.1">
    <property type="nucleotide sequence ID" value="NZ_FPAJ01000002.1"/>
</dbReference>
<sequence>MTLEFPEDDTVLATARASSGRRLIGLVSLGFLGIFLIYVAFTSSPGLGWQLFLLVVGGGAIWMADFMRRATEGTIELTAQVLRGSDGTLIARVEDIEHIDRGVFAFKPSNGFLLRTKPGTGAERVWRPGLWWRMGRRVGIGGMTPGNQTKYMAEVISTMMVVRNQPDATGKL</sequence>
<evidence type="ECO:0000256" key="1">
    <source>
        <dbReference type="SAM" id="Phobius"/>
    </source>
</evidence>
<dbReference type="STRING" id="394264.SAMN04488040_1542"/>
<proteinExistence type="predicted"/>
<keyword evidence="1" id="KW-1133">Transmembrane helix</keyword>
<organism evidence="2 3">
    <name type="scientific">Sulfitobacter marinus</name>
    <dbReference type="NCBI Taxonomy" id="394264"/>
    <lineage>
        <taxon>Bacteria</taxon>
        <taxon>Pseudomonadati</taxon>
        <taxon>Pseudomonadota</taxon>
        <taxon>Alphaproteobacteria</taxon>
        <taxon>Rhodobacterales</taxon>
        <taxon>Roseobacteraceae</taxon>
        <taxon>Sulfitobacter</taxon>
    </lineage>
</organism>
<protein>
    <submittedName>
        <fullName evidence="2">Uncharacterized protein</fullName>
    </submittedName>
</protein>
<keyword evidence="3" id="KW-1185">Reference proteome</keyword>
<dbReference type="Proteomes" id="UP000199239">
    <property type="component" value="Unassembled WGS sequence"/>
</dbReference>
<name>A0A1I6RV18_9RHOB</name>
<keyword evidence="1" id="KW-0472">Membrane</keyword>
<accession>A0A1I6RV18</accession>
<dbReference type="EMBL" id="FPAJ01000002">
    <property type="protein sequence ID" value="SFS68547.1"/>
    <property type="molecule type" value="Genomic_DNA"/>
</dbReference>